<protein>
    <recommendedName>
        <fullName evidence="1">Peptidase S55 domain-containing protein</fullName>
    </recommendedName>
</protein>
<feature type="domain" description="Peptidase S55" evidence="1">
    <location>
        <begin position="1"/>
        <end position="171"/>
    </location>
</feature>
<dbReference type="InterPro" id="IPR008763">
    <property type="entry name" value="Peptidase_S55"/>
</dbReference>
<comment type="caution">
    <text evidence="2">The sequence shown here is derived from an EMBL/GenBank/DDBJ whole genome shotgun (WGS) entry which is preliminary data.</text>
</comment>
<dbReference type="AlphaFoldDB" id="A0A7Y9NN11"/>
<gene>
    <name evidence="2" type="ORF">HDF12_002768</name>
</gene>
<evidence type="ECO:0000313" key="2">
    <source>
        <dbReference type="EMBL" id="NYF52369.1"/>
    </source>
</evidence>
<evidence type="ECO:0000259" key="1">
    <source>
        <dbReference type="PROSITE" id="PS51494"/>
    </source>
</evidence>
<organism evidence="2 3">
    <name type="scientific">Tunturiibacter lichenicola</name>
    <dbReference type="NCBI Taxonomy" id="2051959"/>
    <lineage>
        <taxon>Bacteria</taxon>
        <taxon>Pseudomonadati</taxon>
        <taxon>Acidobacteriota</taxon>
        <taxon>Terriglobia</taxon>
        <taxon>Terriglobales</taxon>
        <taxon>Acidobacteriaceae</taxon>
        <taxon>Tunturiibacter</taxon>
    </lineage>
</organism>
<dbReference type="EMBL" id="JACCCV010000002">
    <property type="protein sequence ID" value="NYF52369.1"/>
    <property type="molecule type" value="Genomic_DNA"/>
</dbReference>
<dbReference type="PROSITE" id="PS51494">
    <property type="entry name" value="SPOIVB"/>
    <property type="match status" value="1"/>
</dbReference>
<reference evidence="2 3" key="1">
    <citation type="submission" date="2020-07" db="EMBL/GenBank/DDBJ databases">
        <title>Genomic Encyclopedia of Type Strains, Phase IV (KMG-V): Genome sequencing to study the core and pangenomes of soil and plant-associated prokaryotes.</title>
        <authorList>
            <person name="Whitman W."/>
        </authorList>
    </citation>
    <scope>NUCLEOTIDE SEQUENCE [LARGE SCALE GENOMIC DNA]</scope>
    <source>
        <strain evidence="2 3">M8UP30</strain>
    </source>
</reference>
<name>A0A7Y9NN11_9BACT</name>
<proteinExistence type="predicted"/>
<accession>A0A7Y9NN11</accession>
<dbReference type="Proteomes" id="UP000534186">
    <property type="component" value="Unassembled WGS sequence"/>
</dbReference>
<evidence type="ECO:0000313" key="3">
    <source>
        <dbReference type="Proteomes" id="UP000534186"/>
    </source>
</evidence>
<sequence length="614" mass="64822">MAAVKTRLWIVGLAVGGMLGSSVLVEGAWAEGQAVSGAGGWTAVAAPSTAPVVTKFFPLGEVKRGMRGVAYTVFEGVNPEPMQVEILGLLKDALGPGQDMILARLHGDKPEYTGVVAGMSGSPVYIDGRLVGALSYRIGQFSKEPIAGITPIESMLQVRDGDGAAAMKLAGVKLPEVSREFEGQPEMRAMETPLVMGGFSQETVERFGDRFRAMGLTPVVGLGGADSAAVQPEPLVPGSAVSAVLVRGDLSMAGTCTVTYVDPTRLLACGHPITQYGPVDMPMTKATVLASLASPLNAFKIINTTETVGAFTEDRASAIMGRFGVEARMIPVVVEVVPPAMEKGLQGKTKTLHFEVLDNRQLTPSAMLVSVYQSLQTNNTAAEELSYRLSGEIDVKGLPPVRMQGLMAQNELNPATINAALLVNDRFSKVYGNALDQPVVTGVRLKVEAIPARMSAVLESARLSRTEARAGDEIEVEAVVHPYQAEARMVRVKVRVPDSVSAGAMRVVVSDGATVDRLTTKTGAERSVGLADTVATLNRMHENDRVYVTLLNHATQAVLEGEALPGVPLSMANVFEPLKDAQKMQLTGESVLAAGSVDAGYAVSGYQVLNLVVR</sequence>